<feature type="region of interest" description="Disordered" evidence="1">
    <location>
        <begin position="31"/>
        <end position="85"/>
    </location>
</feature>
<evidence type="ECO:0000313" key="3">
    <source>
        <dbReference type="Proteomes" id="UP001341840"/>
    </source>
</evidence>
<proteinExistence type="predicted"/>
<organism evidence="2 3">
    <name type="scientific">Stylosanthes scabra</name>
    <dbReference type="NCBI Taxonomy" id="79078"/>
    <lineage>
        <taxon>Eukaryota</taxon>
        <taxon>Viridiplantae</taxon>
        <taxon>Streptophyta</taxon>
        <taxon>Embryophyta</taxon>
        <taxon>Tracheophyta</taxon>
        <taxon>Spermatophyta</taxon>
        <taxon>Magnoliopsida</taxon>
        <taxon>eudicotyledons</taxon>
        <taxon>Gunneridae</taxon>
        <taxon>Pentapetalae</taxon>
        <taxon>rosids</taxon>
        <taxon>fabids</taxon>
        <taxon>Fabales</taxon>
        <taxon>Fabaceae</taxon>
        <taxon>Papilionoideae</taxon>
        <taxon>50 kb inversion clade</taxon>
        <taxon>dalbergioids sensu lato</taxon>
        <taxon>Dalbergieae</taxon>
        <taxon>Pterocarpus clade</taxon>
        <taxon>Stylosanthes</taxon>
    </lineage>
</organism>
<feature type="compositionally biased region" description="Low complexity" evidence="1">
    <location>
        <begin position="40"/>
        <end position="57"/>
    </location>
</feature>
<dbReference type="Proteomes" id="UP001341840">
    <property type="component" value="Unassembled WGS sequence"/>
</dbReference>
<evidence type="ECO:0000256" key="1">
    <source>
        <dbReference type="SAM" id="MobiDB-lite"/>
    </source>
</evidence>
<name>A0ABU6U191_9FABA</name>
<sequence length="85" mass="9700">MLDIPLPMDVDANEDYLQYLEELQRQPVYSPIHSSQAFAQHPSNDSQSQSSDVHSQPNYDFFSVLPPPLGPSHRVPQQLLVNKRL</sequence>
<feature type="non-terminal residue" evidence="2">
    <location>
        <position position="85"/>
    </location>
</feature>
<gene>
    <name evidence="2" type="ORF">PIB30_112095</name>
</gene>
<protein>
    <submittedName>
        <fullName evidence="2">Uncharacterized protein</fullName>
    </submittedName>
</protein>
<comment type="caution">
    <text evidence="2">The sequence shown here is derived from an EMBL/GenBank/DDBJ whole genome shotgun (WGS) entry which is preliminary data.</text>
</comment>
<keyword evidence="3" id="KW-1185">Reference proteome</keyword>
<dbReference type="EMBL" id="JASCZI010098289">
    <property type="protein sequence ID" value="MED6154405.1"/>
    <property type="molecule type" value="Genomic_DNA"/>
</dbReference>
<accession>A0ABU6U191</accession>
<reference evidence="2 3" key="1">
    <citation type="journal article" date="2023" name="Plants (Basel)">
        <title>Bridging the Gap: Combining Genomics and Transcriptomics Approaches to Understand Stylosanthes scabra, an Orphan Legume from the Brazilian Caatinga.</title>
        <authorList>
            <person name="Ferreira-Neto J.R.C."/>
            <person name="da Silva M.D."/>
            <person name="Binneck E."/>
            <person name="de Melo N.F."/>
            <person name="da Silva R.H."/>
            <person name="de Melo A.L.T.M."/>
            <person name="Pandolfi V."/>
            <person name="Bustamante F.O."/>
            <person name="Brasileiro-Vidal A.C."/>
            <person name="Benko-Iseppon A.M."/>
        </authorList>
    </citation>
    <scope>NUCLEOTIDE SEQUENCE [LARGE SCALE GENOMIC DNA]</scope>
    <source>
        <tissue evidence="2">Leaves</tissue>
    </source>
</reference>
<evidence type="ECO:0000313" key="2">
    <source>
        <dbReference type="EMBL" id="MED6154405.1"/>
    </source>
</evidence>